<dbReference type="GO" id="GO:0008705">
    <property type="term" value="F:methionine synthase activity"/>
    <property type="evidence" value="ECO:0007669"/>
    <property type="project" value="InterPro"/>
</dbReference>
<evidence type="ECO:0000259" key="4">
    <source>
        <dbReference type="PROSITE" id="PS50974"/>
    </source>
</evidence>
<evidence type="ECO:0000313" key="6">
    <source>
        <dbReference type="Proteomes" id="UP000585665"/>
    </source>
</evidence>
<keyword evidence="3" id="KW-0808">Transferase</keyword>
<evidence type="ECO:0000256" key="3">
    <source>
        <dbReference type="PROSITE-ProRule" id="PRU00346"/>
    </source>
</evidence>
<dbReference type="EMBL" id="JABXXR010000070">
    <property type="protein sequence ID" value="NVN40853.1"/>
    <property type="molecule type" value="Genomic_DNA"/>
</dbReference>
<dbReference type="SUPFAM" id="SSF56507">
    <property type="entry name" value="Methionine synthase activation domain-like"/>
    <property type="match status" value="1"/>
</dbReference>
<keyword evidence="1" id="KW-0479">Metal-binding</keyword>
<evidence type="ECO:0000256" key="2">
    <source>
        <dbReference type="ARBA" id="ARBA00023285"/>
    </source>
</evidence>
<dbReference type="GO" id="GO:0050667">
    <property type="term" value="P:homocysteine metabolic process"/>
    <property type="evidence" value="ECO:0007669"/>
    <property type="project" value="TreeGrafter"/>
</dbReference>
<dbReference type="PANTHER" id="PTHR45833:SF1">
    <property type="entry name" value="METHIONINE SYNTHASE"/>
    <property type="match status" value="1"/>
</dbReference>
<keyword evidence="6" id="KW-1185">Reference proteome</keyword>
<dbReference type="AlphaFoldDB" id="A0A850PD74"/>
<comment type="caution">
    <text evidence="5">The sequence shown here is derived from an EMBL/GenBank/DDBJ whole genome shotgun (WGS) entry which is preliminary data.</text>
</comment>
<dbReference type="GO" id="GO:0005829">
    <property type="term" value="C:cytosol"/>
    <property type="evidence" value="ECO:0007669"/>
    <property type="project" value="TreeGrafter"/>
</dbReference>
<keyword evidence="2" id="KW-0170">Cobalt</keyword>
<dbReference type="RefSeq" id="WP_305144404.1">
    <property type="nucleotide sequence ID" value="NZ_JABXXR010000070.1"/>
</dbReference>
<dbReference type="InterPro" id="IPR004223">
    <property type="entry name" value="VitB12-dep_Met_synth_activ_dom"/>
</dbReference>
<dbReference type="PROSITE" id="PS50974">
    <property type="entry name" value="ADOMET_ACTIVATION"/>
    <property type="match status" value="1"/>
</dbReference>
<dbReference type="Proteomes" id="UP000585665">
    <property type="component" value="Unassembled WGS sequence"/>
</dbReference>
<dbReference type="GO" id="GO:0046872">
    <property type="term" value="F:metal ion binding"/>
    <property type="evidence" value="ECO:0007669"/>
    <property type="project" value="UniProtKB-KW"/>
</dbReference>
<keyword evidence="3" id="KW-0489">Methyltransferase</keyword>
<dbReference type="InterPro" id="IPR050554">
    <property type="entry name" value="Met_Synthase/Corrinoid"/>
</dbReference>
<dbReference type="PANTHER" id="PTHR45833">
    <property type="entry name" value="METHIONINE SYNTHASE"/>
    <property type="match status" value="1"/>
</dbReference>
<evidence type="ECO:0000313" key="5">
    <source>
        <dbReference type="EMBL" id="NVN40853.1"/>
    </source>
</evidence>
<sequence>AETRGFAPVDPVAARQRRARLNTGLAAIEPPFWGARVVEAAPNAVLPFLNERSLYQFQWGFRKQGRSLDDFIVWAKQELRPVLRRMLALAAEDDILRPQAVYGYWKAAGQGNDLILFAEDGVTEVARFTLPRQPREDGECIADFVRDVDDEVRDVIGLQAVTVGQKASDVARDWFEGNRYQDYLYLHGLSVEMAEAMAEYTHKRIRAELGFAADDDRDMEKMLQQGYRGSRYSFGYPACPRLEDQAPILELLGADRIGISLTDGFQLHPEQSTSALVVLNPKAKYFTV</sequence>
<proteinExistence type="predicted"/>
<organism evidence="5 6">
    <name type="scientific">Ameyamaea chiangmaiensis</name>
    <dbReference type="NCBI Taxonomy" id="442969"/>
    <lineage>
        <taxon>Bacteria</taxon>
        <taxon>Pseudomonadati</taxon>
        <taxon>Pseudomonadota</taxon>
        <taxon>Alphaproteobacteria</taxon>
        <taxon>Acetobacterales</taxon>
        <taxon>Acetobacteraceae</taxon>
        <taxon>Ameyamaea</taxon>
    </lineage>
</organism>
<evidence type="ECO:0000256" key="1">
    <source>
        <dbReference type="ARBA" id="ARBA00022723"/>
    </source>
</evidence>
<dbReference type="GO" id="GO:0032259">
    <property type="term" value="P:methylation"/>
    <property type="evidence" value="ECO:0007669"/>
    <property type="project" value="UniProtKB-KW"/>
</dbReference>
<dbReference type="GO" id="GO:0046653">
    <property type="term" value="P:tetrahydrofolate metabolic process"/>
    <property type="evidence" value="ECO:0007669"/>
    <property type="project" value="TreeGrafter"/>
</dbReference>
<name>A0A850PD74_9PROT</name>
<dbReference type="Pfam" id="PF02965">
    <property type="entry name" value="Met_synt_B12"/>
    <property type="match status" value="1"/>
</dbReference>
<feature type="non-terminal residue" evidence="5">
    <location>
        <position position="1"/>
    </location>
</feature>
<gene>
    <name evidence="5" type="ORF">HUK82_09795</name>
</gene>
<dbReference type="Gene3D" id="3.10.196.10">
    <property type="entry name" value="Vitamin B12-dependent methionine synthase, activation domain"/>
    <property type="match status" value="1"/>
</dbReference>
<protein>
    <submittedName>
        <fullName evidence="5">Methionine synthase</fullName>
    </submittedName>
</protein>
<reference evidence="5 6" key="1">
    <citation type="submission" date="2020-06" db="EMBL/GenBank/DDBJ databases">
        <title>Description of novel acetic acid bacteria.</title>
        <authorList>
            <person name="Sombolestani A."/>
        </authorList>
    </citation>
    <scope>NUCLEOTIDE SEQUENCE [LARGE SCALE GENOMIC DNA]</scope>
    <source>
        <strain evidence="5 6">LMG 27010</strain>
    </source>
</reference>
<feature type="domain" description="AdoMet activation" evidence="4">
    <location>
        <begin position="2"/>
        <end position="288"/>
    </location>
</feature>
<accession>A0A850PD74</accession>
<dbReference type="InterPro" id="IPR037010">
    <property type="entry name" value="VitB12-dep_Met_synth_activ_sf"/>
</dbReference>